<keyword evidence="2" id="KW-1185">Reference proteome</keyword>
<dbReference type="Proteomes" id="UP000007519">
    <property type="component" value="Chromosome"/>
</dbReference>
<evidence type="ECO:0000313" key="2">
    <source>
        <dbReference type="Proteomes" id="UP000007519"/>
    </source>
</evidence>
<sequence>MLGAAKIEQSLKLQTFFAFFLRAAIDFFAANHKLRKNFRIPKIF</sequence>
<dbReference type="STRING" id="984262.SGRA_0327"/>
<dbReference type="KEGG" id="sgn:SGRA_0327"/>
<accession>H6L7N4</accession>
<dbReference type="AlphaFoldDB" id="H6L7N4"/>
<dbReference type="EMBL" id="CP002831">
    <property type="protein sequence ID" value="AFC23066.1"/>
    <property type="molecule type" value="Genomic_DNA"/>
</dbReference>
<proteinExistence type="predicted"/>
<reference evidence="1 2" key="1">
    <citation type="journal article" date="2012" name="Stand. Genomic Sci.">
        <title>Complete genome sequencing and analysis of Saprospira grandis str. Lewin, a predatory marine bacterium.</title>
        <authorList>
            <person name="Saw J.H."/>
            <person name="Yuryev A."/>
            <person name="Kanbe M."/>
            <person name="Hou S."/>
            <person name="Young A.G."/>
            <person name="Aizawa S."/>
            <person name="Alam M."/>
        </authorList>
    </citation>
    <scope>NUCLEOTIDE SEQUENCE [LARGE SCALE GENOMIC DNA]</scope>
    <source>
        <strain evidence="1 2">Lewin</strain>
    </source>
</reference>
<name>H6L7N4_SAPGL</name>
<protein>
    <submittedName>
        <fullName evidence="1">Uncharacterized protein</fullName>
    </submittedName>
</protein>
<gene>
    <name evidence="1" type="ordered locus">SGRA_0327</name>
</gene>
<dbReference type="HOGENOM" id="CLU_3221865_0_0_10"/>
<organism evidence="1 2">
    <name type="scientific">Saprospira grandis (strain Lewin)</name>
    <dbReference type="NCBI Taxonomy" id="984262"/>
    <lineage>
        <taxon>Bacteria</taxon>
        <taxon>Pseudomonadati</taxon>
        <taxon>Bacteroidota</taxon>
        <taxon>Saprospiria</taxon>
        <taxon>Saprospirales</taxon>
        <taxon>Saprospiraceae</taxon>
        <taxon>Saprospira</taxon>
    </lineage>
</organism>
<evidence type="ECO:0000313" key="1">
    <source>
        <dbReference type="EMBL" id="AFC23066.1"/>
    </source>
</evidence>